<evidence type="ECO:0000259" key="4">
    <source>
        <dbReference type="Pfam" id="PF00852"/>
    </source>
</evidence>
<dbReference type="GO" id="GO:0008417">
    <property type="term" value="F:fucosyltransferase activity"/>
    <property type="evidence" value="ECO:0007669"/>
    <property type="project" value="InterPro"/>
</dbReference>
<dbReference type="SUPFAM" id="SSF53756">
    <property type="entry name" value="UDP-Glycosyltransferase/glycogen phosphorylase"/>
    <property type="match status" value="1"/>
</dbReference>
<dbReference type="AlphaFoldDB" id="A0A1H6M1S9"/>
<proteinExistence type="inferred from homology"/>
<dbReference type="EMBL" id="CDSC02000360">
    <property type="protein sequence ID" value="SEH95147.1"/>
    <property type="molecule type" value="Genomic_DNA"/>
</dbReference>
<organism evidence="5 6">
    <name type="scientific">Bathymodiolus azoricus thioautotrophic gill symbiont</name>
    <dbReference type="NCBI Taxonomy" id="235205"/>
    <lineage>
        <taxon>Bacteria</taxon>
        <taxon>Pseudomonadati</taxon>
        <taxon>Pseudomonadota</taxon>
        <taxon>Gammaproteobacteria</taxon>
        <taxon>sulfur-oxidizing symbionts</taxon>
    </lineage>
</organism>
<evidence type="ECO:0000313" key="5">
    <source>
        <dbReference type="EMBL" id="SEH95147.1"/>
    </source>
</evidence>
<dbReference type="Gene3D" id="3.40.50.11660">
    <property type="entry name" value="Glycosyl transferase family 10, C-terminal domain"/>
    <property type="match status" value="1"/>
</dbReference>
<dbReference type="Proteomes" id="UP000198988">
    <property type="component" value="Unassembled WGS sequence"/>
</dbReference>
<dbReference type="RefSeq" id="WP_090717081.1">
    <property type="nucleotide sequence ID" value="NZ_CAESAP020000111.1"/>
</dbReference>
<comment type="similarity">
    <text evidence="1">Belongs to the glycosyltransferase 10 family.</text>
</comment>
<dbReference type="InterPro" id="IPR038577">
    <property type="entry name" value="GT10-like_C_sf"/>
</dbReference>
<dbReference type="OrthoDB" id="9791032at2"/>
<evidence type="ECO:0000256" key="1">
    <source>
        <dbReference type="ARBA" id="ARBA00008919"/>
    </source>
</evidence>
<dbReference type="GO" id="GO:0016020">
    <property type="term" value="C:membrane"/>
    <property type="evidence" value="ECO:0007669"/>
    <property type="project" value="InterPro"/>
</dbReference>
<dbReference type="InterPro" id="IPR001503">
    <property type="entry name" value="Glyco_trans_10"/>
</dbReference>
<protein>
    <submittedName>
        <fullName evidence="5">Fucosyl transferase</fullName>
    </submittedName>
</protein>
<accession>A0A1H6M1S9</accession>
<keyword evidence="3 5" id="KW-0808">Transferase</keyword>
<name>A0A1H6M1S9_9GAMM</name>
<keyword evidence="2" id="KW-0328">Glycosyltransferase</keyword>
<feature type="domain" description="Fucosyltransferase C-terminal" evidence="4">
    <location>
        <begin position="222"/>
        <end position="316"/>
    </location>
</feature>
<gene>
    <name evidence="5" type="ORF">BAZSYMA_ACONTIG00778_2</name>
</gene>
<dbReference type="PANTHER" id="PTHR11929">
    <property type="entry name" value="ALPHA- 1,3 -FUCOSYLTRANSFERASE"/>
    <property type="match status" value="1"/>
</dbReference>
<evidence type="ECO:0000256" key="2">
    <source>
        <dbReference type="ARBA" id="ARBA00022676"/>
    </source>
</evidence>
<dbReference type="Pfam" id="PF00852">
    <property type="entry name" value="Glyco_transf_10"/>
    <property type="match status" value="1"/>
</dbReference>
<reference evidence="6" key="1">
    <citation type="submission" date="2016-06" db="EMBL/GenBank/DDBJ databases">
        <authorList>
            <person name="Petersen J."/>
            <person name="Sayavedra L."/>
        </authorList>
    </citation>
    <scope>NUCLEOTIDE SEQUENCE [LARGE SCALE GENOMIC DNA]</scope>
    <source>
        <strain evidence="6">BazSymA</strain>
    </source>
</reference>
<evidence type="ECO:0000256" key="3">
    <source>
        <dbReference type="ARBA" id="ARBA00022679"/>
    </source>
</evidence>
<sequence length="343" mass="40880">MKKIGVWNYYEVFNTNNYLLLNKDAGIGDSLLEPFNQLYIKGKHNNIDFMTLDLIDNFNDMDGFIFFDFPRMTNRYVKKVFQTDLPKYLVVLESKLIRIDNWNVKKCVSFKRVFTWSDDIENGKKYIKLNLSQKIIKDITKDIFKKKKLCTLIAGNNKINHPLELYSKRVEVIKWFEKNHPEDFDFYGVDWDRYVSSNKYIRYLFKITGLSKIFKPNYPSYKGKIDSKKDTLEKYKFSICYENARDIPGYITEKIFDCFFAGCVPIYWGANNITDHIPKECFIDKRDFEDYKSLYDYLIGLSNDKYLEYIDAIENYLKSKEVYKFSTENFANTIVQIISDDIN</sequence>
<evidence type="ECO:0000313" key="6">
    <source>
        <dbReference type="Proteomes" id="UP000198988"/>
    </source>
</evidence>
<dbReference type="PANTHER" id="PTHR11929:SF194">
    <property type="entry name" value="ALPHA-(1,3)-FUCOSYLTRANSFERASE 10"/>
    <property type="match status" value="1"/>
</dbReference>
<dbReference type="InterPro" id="IPR055270">
    <property type="entry name" value="Glyco_tran_10_C"/>
</dbReference>